<dbReference type="PRINTS" id="PR00633">
    <property type="entry name" value="RCCNDNSATION"/>
</dbReference>
<dbReference type="PATRIC" id="fig|698738.3.peg.3827"/>
<gene>
    <name evidence="3" type="ORF">OLEAN_C36790</name>
</gene>
<dbReference type="Pfam" id="PF09136">
    <property type="entry name" value="Glucodextran_B"/>
    <property type="match status" value="1"/>
</dbReference>
<keyword evidence="1" id="KW-0677">Repeat</keyword>
<protein>
    <submittedName>
        <fullName evidence="3">Regulator of chromosome condensation</fullName>
    </submittedName>
</protein>
<dbReference type="InterPro" id="IPR009091">
    <property type="entry name" value="RCC1/BLIP-II"/>
</dbReference>
<dbReference type="KEGG" id="oai:OLEAN_C36790"/>
<dbReference type="OrthoDB" id="238206at2"/>
<keyword evidence="4" id="KW-1185">Reference proteome</keyword>
<evidence type="ECO:0000313" key="4">
    <source>
        <dbReference type="Proteomes" id="UP000032749"/>
    </source>
</evidence>
<dbReference type="InterPro" id="IPR013783">
    <property type="entry name" value="Ig-like_fold"/>
</dbReference>
<dbReference type="PANTHER" id="PTHR22872">
    <property type="entry name" value="BTK-BINDING PROTEIN-RELATED"/>
    <property type="match status" value="1"/>
</dbReference>
<reference evidence="3 4" key="1">
    <citation type="journal article" date="2013" name="Nat. Commun.">
        <title>Genome sequence and functional genomic analysis of the oil-degrading bacterium Oleispira antarctica.</title>
        <authorList>
            <person name="Kube M."/>
            <person name="Chernikova T.N."/>
            <person name="Al-Ramahi Y."/>
            <person name="Beloqui A."/>
            <person name="Lopez-Cortez N."/>
            <person name="Guazzaroni M.E."/>
            <person name="Heipieper H.J."/>
            <person name="Klages S."/>
            <person name="Kotsyurbenko O.R."/>
            <person name="Langer I."/>
            <person name="Nechitaylo T.Y."/>
            <person name="Lunsdorf H."/>
            <person name="Fernandez M."/>
            <person name="Juarez S."/>
            <person name="Ciordia S."/>
            <person name="Singer A."/>
            <person name="Kagan O."/>
            <person name="Egorova O."/>
            <person name="Petit P.A."/>
            <person name="Stogios P."/>
            <person name="Kim Y."/>
            <person name="Tchigvintsev A."/>
            <person name="Flick R."/>
            <person name="Denaro R."/>
            <person name="Genovese M."/>
            <person name="Albar J.P."/>
            <person name="Reva O.N."/>
            <person name="Martinez-Gomariz M."/>
            <person name="Tran H."/>
            <person name="Ferrer M."/>
            <person name="Savchenko A."/>
            <person name="Yakunin A.F."/>
            <person name="Yakimov M.M."/>
            <person name="Golyshina O.V."/>
            <person name="Reinhardt R."/>
            <person name="Golyshin P.N."/>
        </authorList>
    </citation>
    <scope>NUCLEOTIDE SEQUENCE [LARGE SCALE GENOMIC DNA]</scope>
</reference>
<dbReference type="AlphaFoldDB" id="R4YSE2"/>
<dbReference type="Gene3D" id="2.130.10.30">
    <property type="entry name" value="Regulator of chromosome condensation 1/beta-lactamase-inhibitor protein II"/>
    <property type="match status" value="2"/>
</dbReference>
<proteinExistence type="predicted"/>
<dbReference type="PROSITE" id="PS51257">
    <property type="entry name" value="PROKAR_LIPOPROTEIN"/>
    <property type="match status" value="1"/>
</dbReference>
<organism evidence="3 4">
    <name type="scientific">Oleispira antarctica RB-8</name>
    <dbReference type="NCBI Taxonomy" id="698738"/>
    <lineage>
        <taxon>Bacteria</taxon>
        <taxon>Pseudomonadati</taxon>
        <taxon>Pseudomonadota</taxon>
        <taxon>Gammaproteobacteria</taxon>
        <taxon>Oceanospirillales</taxon>
        <taxon>Oceanospirillaceae</taxon>
        <taxon>Oleispira</taxon>
    </lineage>
</organism>
<feature type="signal peptide" evidence="2">
    <location>
        <begin position="1"/>
        <end position="23"/>
    </location>
</feature>
<evidence type="ECO:0000313" key="3">
    <source>
        <dbReference type="EMBL" id="CCK77855.1"/>
    </source>
</evidence>
<evidence type="ECO:0000256" key="2">
    <source>
        <dbReference type="SAM" id="SignalP"/>
    </source>
</evidence>
<name>R4YSE2_OLEAN</name>
<dbReference type="Proteomes" id="UP000032749">
    <property type="component" value="Chromosome"/>
</dbReference>
<dbReference type="InterPro" id="IPR051625">
    <property type="entry name" value="Signaling_Regulatory_Domain"/>
</dbReference>
<dbReference type="PROSITE" id="PS50012">
    <property type="entry name" value="RCC1_3"/>
    <property type="match status" value="6"/>
</dbReference>
<dbReference type="SUPFAM" id="SSF50985">
    <property type="entry name" value="RCC1/BLIP-II"/>
    <property type="match status" value="1"/>
</dbReference>
<dbReference type="PROSITE" id="PS00626">
    <property type="entry name" value="RCC1_2"/>
    <property type="match status" value="1"/>
</dbReference>
<dbReference type="InterPro" id="IPR000408">
    <property type="entry name" value="Reg_chr_condens"/>
</dbReference>
<keyword evidence="2" id="KW-0732">Signal</keyword>
<sequence>MFNNKLHNLSLGIIATSSLLLSACGGESSTNSTNAIDSIAPTVSNVFPNNNHGIHSKKVIVTGQATDETALESVVITYGQNAITAELNDGRFTAVIEATPGENTYTVVATDTAKNEVTLEETFYFGALASAGGAHSGIIHNERIYAWGRNNKGQAGIGAITKISDDPATAEATHPITPTLISAPFDDVDLTETKFVSLAFNQNVSTALDVNGHVWSWGDGDNGQLGLGIADDDIVDDTDYTSPQKIAGLSNIVAISRGYYHCLLLKSDGSVLAFGRNAQGQLGDGTNDNKDTPVAVNGLTNIVQVSAAIGSYALDQEGRLWAWGSNNYAQLANGTTDSDAHNIPTQVAIDEPIVSIASGKGHTLALTESGKVYAWGLNASSQIGMRTSETWDNYILTPLLLPWFDDAIAVWANGNQSFAQRSDGKIYPWGQNMFGTLGIEADDDVEQPNSPILGLENVTDLGNGALHTLAIRNDGSVFSWGWSFEGSLGGGESTIHRWTYRLPLLVSIPES</sequence>
<dbReference type="STRING" id="698738.OLEAN_C36790"/>
<accession>R4YSE2</accession>
<feature type="chain" id="PRO_5004383445" evidence="2">
    <location>
        <begin position="24"/>
        <end position="511"/>
    </location>
</feature>
<dbReference type="Pfam" id="PF00415">
    <property type="entry name" value="RCC1"/>
    <property type="match status" value="3"/>
</dbReference>
<dbReference type="Gene3D" id="2.60.40.10">
    <property type="entry name" value="Immunoglobulins"/>
    <property type="match status" value="1"/>
</dbReference>
<dbReference type="HOGENOM" id="CLU_021682_0_0_6"/>
<dbReference type="EMBL" id="FO203512">
    <property type="protein sequence ID" value="CCK77855.1"/>
    <property type="molecule type" value="Genomic_DNA"/>
</dbReference>
<evidence type="ECO:0000256" key="1">
    <source>
        <dbReference type="ARBA" id="ARBA00022737"/>
    </source>
</evidence>